<dbReference type="EMBL" id="SPNW01000003">
    <property type="protein sequence ID" value="TIA93109.1"/>
    <property type="molecule type" value="Genomic_DNA"/>
</dbReference>
<feature type="compositionally biased region" description="Basic and acidic residues" evidence="1">
    <location>
        <begin position="50"/>
        <end position="67"/>
    </location>
</feature>
<gene>
    <name evidence="2" type="ORF">E3P99_00299</name>
</gene>
<protein>
    <submittedName>
        <fullName evidence="2">Uncharacterized protein</fullName>
    </submittedName>
</protein>
<organism evidence="2 3">
    <name type="scientific">Wallemia hederae</name>
    <dbReference type="NCBI Taxonomy" id="1540922"/>
    <lineage>
        <taxon>Eukaryota</taxon>
        <taxon>Fungi</taxon>
        <taxon>Dikarya</taxon>
        <taxon>Basidiomycota</taxon>
        <taxon>Wallemiomycotina</taxon>
        <taxon>Wallemiomycetes</taxon>
        <taxon>Wallemiales</taxon>
        <taxon>Wallemiaceae</taxon>
        <taxon>Wallemia</taxon>
    </lineage>
</organism>
<dbReference type="Proteomes" id="UP000310189">
    <property type="component" value="Unassembled WGS sequence"/>
</dbReference>
<name>A0A4T0FWE6_9BASI</name>
<sequence length="96" mass="10470">MSTSNEKGKAKDAEDGKVLENLDVSRIDRGLMESYAELGRQAIGPTHTDLTADKHGGPLKENRNSQDEERDDALGLRLDLNLAKLHGDVVLTLLTS</sequence>
<comment type="caution">
    <text evidence="2">The sequence shown here is derived from an EMBL/GenBank/DDBJ whole genome shotgun (WGS) entry which is preliminary data.</text>
</comment>
<reference evidence="2 3" key="1">
    <citation type="submission" date="2019-03" db="EMBL/GenBank/DDBJ databases">
        <title>Sequencing 23 genomes of Wallemia ichthyophaga.</title>
        <authorList>
            <person name="Gostincar C."/>
        </authorList>
    </citation>
    <scope>NUCLEOTIDE SEQUENCE [LARGE SCALE GENOMIC DNA]</scope>
    <source>
        <strain evidence="2 3">EXF-5753</strain>
    </source>
</reference>
<dbReference type="AlphaFoldDB" id="A0A4T0FWE6"/>
<evidence type="ECO:0000256" key="1">
    <source>
        <dbReference type="SAM" id="MobiDB-lite"/>
    </source>
</evidence>
<dbReference type="OrthoDB" id="10466942at2759"/>
<proteinExistence type="predicted"/>
<evidence type="ECO:0000313" key="2">
    <source>
        <dbReference type="EMBL" id="TIA93109.1"/>
    </source>
</evidence>
<accession>A0A4T0FWE6</accession>
<evidence type="ECO:0000313" key="3">
    <source>
        <dbReference type="Proteomes" id="UP000310189"/>
    </source>
</evidence>
<feature type="region of interest" description="Disordered" evidence="1">
    <location>
        <begin position="42"/>
        <end position="71"/>
    </location>
</feature>
<keyword evidence="3" id="KW-1185">Reference proteome</keyword>